<accession>A0AAE8N6S1</accession>
<proteinExistence type="predicted"/>
<organism evidence="4 5">
    <name type="scientific">Cephalotrichum gorgonifer</name>
    <dbReference type="NCBI Taxonomy" id="2041049"/>
    <lineage>
        <taxon>Eukaryota</taxon>
        <taxon>Fungi</taxon>
        <taxon>Dikarya</taxon>
        <taxon>Ascomycota</taxon>
        <taxon>Pezizomycotina</taxon>
        <taxon>Sordariomycetes</taxon>
        <taxon>Hypocreomycetidae</taxon>
        <taxon>Microascales</taxon>
        <taxon>Microascaceae</taxon>
        <taxon>Cephalotrichum</taxon>
    </lineage>
</organism>
<dbReference type="CDD" id="cd11399">
    <property type="entry name" value="bHLHzip_scHMS1_like"/>
    <property type="match status" value="1"/>
</dbReference>
<dbReference type="EMBL" id="ONZQ02000019">
    <property type="protein sequence ID" value="SPO07301.1"/>
    <property type="molecule type" value="Genomic_DNA"/>
</dbReference>
<dbReference type="AlphaFoldDB" id="A0AAE8N6S1"/>
<feature type="coiled-coil region" evidence="1">
    <location>
        <begin position="269"/>
        <end position="296"/>
    </location>
</feature>
<dbReference type="PROSITE" id="PS50888">
    <property type="entry name" value="BHLH"/>
    <property type="match status" value="1"/>
</dbReference>
<feature type="compositionally biased region" description="Low complexity" evidence="2">
    <location>
        <begin position="162"/>
        <end position="183"/>
    </location>
</feature>
<dbReference type="InterPro" id="IPR011598">
    <property type="entry name" value="bHLH_dom"/>
</dbReference>
<evidence type="ECO:0000313" key="4">
    <source>
        <dbReference type="EMBL" id="SPO07301.1"/>
    </source>
</evidence>
<comment type="caution">
    <text evidence="4">The sequence shown here is derived from an EMBL/GenBank/DDBJ whole genome shotgun (WGS) entry which is preliminary data.</text>
</comment>
<dbReference type="SMART" id="SM00353">
    <property type="entry name" value="HLH"/>
    <property type="match status" value="1"/>
</dbReference>
<evidence type="ECO:0000256" key="2">
    <source>
        <dbReference type="SAM" id="MobiDB-lite"/>
    </source>
</evidence>
<sequence>MTDFYGFSKDNLSLDLEGAMYGLQTDFATDSAPSPASPMFPHTNAYQLPQGPDWLDWSAKAPRSPDLGTPDLSRRYSSSLSPGVNPLDLGMGLPDVVFGSHDLDGLEVPLFDSVAAAHQATEAKPRGTSAAVAIPIKKEPSVTASPTTSTRTRYSSRKRKSLASASDSVASSPSSLAPHSPGAMTAASPTDGPGPKKTAHNMIEKRYRNNLNDKIAALRDVVPSLRVTAHRLEQGLNPGEMGGNEGDGVSLDELGGLAPAQKLNKATILSKAAEYILFLERKNEQLMEENEILKRRRTGEWR</sequence>
<name>A0AAE8N6S1_9PEZI</name>
<dbReference type="PANTHER" id="PTHR47336">
    <property type="entry name" value="TRANSCRIPTION FACTOR HMS1-RELATED"/>
    <property type="match status" value="1"/>
</dbReference>
<feature type="region of interest" description="Disordered" evidence="2">
    <location>
        <begin position="57"/>
        <end position="79"/>
    </location>
</feature>
<evidence type="ECO:0000313" key="5">
    <source>
        <dbReference type="Proteomes" id="UP001187682"/>
    </source>
</evidence>
<reference evidence="4" key="1">
    <citation type="submission" date="2018-03" db="EMBL/GenBank/DDBJ databases">
        <authorList>
            <person name="Guldener U."/>
        </authorList>
    </citation>
    <scope>NUCLEOTIDE SEQUENCE</scope>
</reference>
<evidence type="ECO:0000259" key="3">
    <source>
        <dbReference type="PROSITE" id="PS50888"/>
    </source>
</evidence>
<dbReference type="InterPro" id="IPR052099">
    <property type="entry name" value="Regulatory_TF_Diverse"/>
</dbReference>
<dbReference type="PANTHER" id="PTHR47336:SF2">
    <property type="entry name" value="TRANSCRIPTION FACTOR HMS1-RELATED"/>
    <property type="match status" value="1"/>
</dbReference>
<dbReference type="GO" id="GO:0046983">
    <property type="term" value="F:protein dimerization activity"/>
    <property type="evidence" value="ECO:0007669"/>
    <property type="project" value="InterPro"/>
</dbReference>
<keyword evidence="5" id="KW-1185">Reference proteome</keyword>
<evidence type="ECO:0000256" key="1">
    <source>
        <dbReference type="SAM" id="Coils"/>
    </source>
</evidence>
<keyword evidence="1" id="KW-0175">Coiled coil</keyword>
<dbReference type="Pfam" id="PF00010">
    <property type="entry name" value="HLH"/>
    <property type="match status" value="1"/>
</dbReference>
<dbReference type="SUPFAM" id="SSF47459">
    <property type="entry name" value="HLH, helix-loop-helix DNA-binding domain"/>
    <property type="match status" value="1"/>
</dbReference>
<feature type="domain" description="BHLH" evidence="3">
    <location>
        <begin position="195"/>
        <end position="279"/>
    </location>
</feature>
<dbReference type="Proteomes" id="UP001187682">
    <property type="component" value="Unassembled WGS sequence"/>
</dbReference>
<dbReference type="InterPro" id="IPR036638">
    <property type="entry name" value="HLH_DNA-bd_sf"/>
</dbReference>
<feature type="region of interest" description="Disordered" evidence="2">
    <location>
        <begin position="121"/>
        <end position="199"/>
    </location>
</feature>
<dbReference type="Gene3D" id="4.10.280.10">
    <property type="entry name" value="Helix-loop-helix DNA-binding domain"/>
    <property type="match status" value="1"/>
</dbReference>
<gene>
    <name evidence="4" type="ORF">DNG_09995</name>
</gene>
<protein>
    <recommendedName>
        <fullName evidence="3">BHLH domain-containing protein</fullName>
    </recommendedName>
</protein>